<feature type="compositionally biased region" description="Polar residues" evidence="1">
    <location>
        <begin position="1267"/>
        <end position="1277"/>
    </location>
</feature>
<feature type="compositionally biased region" description="Basic residues" evidence="1">
    <location>
        <begin position="44"/>
        <end position="58"/>
    </location>
</feature>
<feature type="region of interest" description="Disordered" evidence="1">
    <location>
        <begin position="1"/>
        <end position="75"/>
    </location>
</feature>
<feature type="compositionally biased region" description="Polar residues" evidence="1">
    <location>
        <begin position="31"/>
        <end position="42"/>
    </location>
</feature>
<feature type="region of interest" description="Disordered" evidence="1">
    <location>
        <begin position="374"/>
        <end position="422"/>
    </location>
</feature>
<evidence type="ECO:0000313" key="2">
    <source>
        <dbReference type="EMBL" id="CZT02690.1"/>
    </source>
</evidence>
<feature type="compositionally biased region" description="Basic and acidic residues" evidence="1">
    <location>
        <begin position="406"/>
        <end position="418"/>
    </location>
</feature>
<evidence type="ECO:0000313" key="3">
    <source>
        <dbReference type="Proteomes" id="UP000178912"/>
    </source>
</evidence>
<accession>A0A1E1KZN4</accession>
<feature type="region of interest" description="Disordered" evidence="1">
    <location>
        <begin position="809"/>
        <end position="834"/>
    </location>
</feature>
<feature type="compositionally biased region" description="Polar residues" evidence="1">
    <location>
        <begin position="813"/>
        <end position="824"/>
    </location>
</feature>
<feature type="compositionally biased region" description="Low complexity" evidence="1">
    <location>
        <begin position="974"/>
        <end position="986"/>
    </location>
</feature>
<sequence length="1349" mass="149592">MDPTSSSPTLGVEFGLLPHTPASNRSKKGRSPNTKENTQSGGSLHKRFLNTIRGRSRSPKCASEDDSPGAKPVRRRKSIVDLLNFSSRESRDERSIQATEQTLNADINNDKEEITNIFWEPPKRRRSLGNLLNPANILGTVTNRVSLRSKSPRKLFTKEDIWVIRNTKVPEHKQSEASNEVLKHHNEAPKTDQHGDGPFILTLAEGSETDIDLFESRLARILDSIAVDDLETISSCKSDKLSLKMLQAACSKLSGNEDDDDKIRSCSPNSLRPVHILPRDGAASTSHSGILVAVNVPREMRVHFEEQNCSEEKRPNTPDSYLRLLIEASGEPLYYEQLRSSSSSVELSESSAVSCYDEGNADSMHGSAIQQLLDAEEADASSEQRSASPELCDHQPEMRNTTPDSQSDKERTRQDLLDSRPTVTVREVSSASTLIDLDPEFNQRQVERAIRYADLELPNKPDWKCIQAEIDRNIALTVAKMTRNYHSACKKTMALSPAEETTQAQAEMDFNIRCCGSRFGFDQEEAWDSVMTGKRLLLQGESYDETGMIKLNDATRIGTPVNEISLLDFHDLYTVSRGSSGVALNSFSCTTSKHLRTPSVDQVLQDSSVLRSPLDPFYATRKCDNLDFPLSLDSEVDFSPAYERFLHRTYSVIDPVPSSYLVCETVLQPEPHVTRTSLPGAVNSGQFKSTTFQVRYPSTVNLHHHTESFSSMNDVIQGLCDYKLGDLANFFVYDEKLRIVDAHSIDSPVPSPAELMRKGLQLCWIPHMFNAMAMKTSDHDSAKSGILSTTCGSIHGDVGIEEIDPLDRPIFGQSDQGGRQNPSEVSIPYKSGNSVPGSPSVFSARFFLADQQDSDFSGASSVADHSSALGALRTVAVEEHFLSSLDYDDEVQPTKTWVELAREAKTSNLFQDPSSNEDDEKASSEYSPLAMPSFDELEMWSSQAEKERRVTKGSMLRVNHGYAICVGDGQLASLESSVDSDSGSEGLQDETKESTGVRKSLAEVGHLESFIRPHTVEPPNDSHPCKDDMHCISIEFAAPEEVEDEQHPRQNSVSIKSAASYASGFHFTAVQEHMMRESKNSDRGSDSSHYDEENIEDLYEAVDYNGADNDLYSSDEKAAVSHLDRIAKAEGAEDSRIFPLSMHSRHPIDLSYKHVLEMTECNDLKHPTLDFTTKRNTSYNATKELEKTAVPRGEITFEHLNLRPVGKAAKLIPPAKKGKSKVGSLVNMFQDHGLMPEKSRGNLPISSIAPAFSRQTTQYRDHRGESSEASADSSTVRGVSATLPMNLLSVSQRTNRVVSPYSTFERPHSSASDIDTEASIQFGEVLRRTKKHGESEDEETSVREAELYG</sequence>
<organism evidence="2 3">
    <name type="scientific">Rhynchosporium agropyri</name>
    <dbReference type="NCBI Taxonomy" id="914238"/>
    <lineage>
        <taxon>Eukaryota</taxon>
        <taxon>Fungi</taxon>
        <taxon>Dikarya</taxon>
        <taxon>Ascomycota</taxon>
        <taxon>Pezizomycotina</taxon>
        <taxon>Leotiomycetes</taxon>
        <taxon>Helotiales</taxon>
        <taxon>Ploettnerulaceae</taxon>
        <taxon>Rhynchosporium</taxon>
    </lineage>
</organism>
<proteinExistence type="predicted"/>
<dbReference type="Proteomes" id="UP000178912">
    <property type="component" value="Unassembled WGS sequence"/>
</dbReference>
<feature type="region of interest" description="Disordered" evidence="1">
    <location>
        <begin position="1255"/>
        <end position="1277"/>
    </location>
</feature>
<reference evidence="3" key="1">
    <citation type="submission" date="2016-03" db="EMBL/GenBank/DDBJ databases">
        <authorList>
            <person name="Guldener U."/>
        </authorList>
    </citation>
    <scope>NUCLEOTIDE SEQUENCE [LARGE SCALE GENOMIC DNA]</scope>
    <source>
        <strain evidence="3">04CH-RAC-A.6.1</strain>
    </source>
</reference>
<name>A0A1E1KZN4_9HELO</name>
<feature type="region of interest" description="Disordered" evidence="1">
    <location>
        <begin position="974"/>
        <end position="997"/>
    </location>
</feature>
<evidence type="ECO:0000256" key="1">
    <source>
        <dbReference type="SAM" id="MobiDB-lite"/>
    </source>
</evidence>
<dbReference type="EMBL" id="FJUX01000057">
    <property type="protein sequence ID" value="CZT02690.1"/>
    <property type="molecule type" value="Genomic_DNA"/>
</dbReference>
<feature type="region of interest" description="Disordered" evidence="1">
    <location>
        <begin position="1327"/>
        <end position="1349"/>
    </location>
</feature>
<feature type="compositionally biased region" description="Basic and acidic residues" evidence="1">
    <location>
        <begin position="1340"/>
        <end position="1349"/>
    </location>
</feature>
<gene>
    <name evidence="2" type="ORF">RAG0_09715</name>
</gene>
<keyword evidence="3" id="KW-1185">Reference proteome</keyword>
<protein>
    <submittedName>
        <fullName evidence="2">Uncharacterized protein</fullName>
    </submittedName>
</protein>
<dbReference type="OrthoDB" id="3515394at2759"/>